<accession>A0A6J8CKX7</accession>
<feature type="region of interest" description="Disordered" evidence="1">
    <location>
        <begin position="1"/>
        <end position="82"/>
    </location>
</feature>
<dbReference type="OrthoDB" id="6161043at2759"/>
<dbReference type="EMBL" id="CACVKT020005564">
    <property type="protein sequence ID" value="CAC5395732.1"/>
    <property type="molecule type" value="Genomic_DNA"/>
</dbReference>
<organism evidence="2 3">
    <name type="scientific">Mytilus coruscus</name>
    <name type="common">Sea mussel</name>
    <dbReference type="NCBI Taxonomy" id="42192"/>
    <lineage>
        <taxon>Eukaryota</taxon>
        <taxon>Metazoa</taxon>
        <taxon>Spiralia</taxon>
        <taxon>Lophotrochozoa</taxon>
        <taxon>Mollusca</taxon>
        <taxon>Bivalvia</taxon>
        <taxon>Autobranchia</taxon>
        <taxon>Pteriomorphia</taxon>
        <taxon>Mytilida</taxon>
        <taxon>Mytiloidea</taxon>
        <taxon>Mytilidae</taxon>
        <taxon>Mytilinae</taxon>
        <taxon>Mytilus</taxon>
    </lineage>
</organism>
<feature type="compositionally biased region" description="Low complexity" evidence="1">
    <location>
        <begin position="36"/>
        <end position="50"/>
    </location>
</feature>
<name>A0A6J8CKX7_MYTCO</name>
<gene>
    <name evidence="2" type="ORF">MCOR_30370</name>
</gene>
<feature type="compositionally biased region" description="Low complexity" evidence="1">
    <location>
        <begin position="62"/>
        <end position="82"/>
    </location>
</feature>
<sequence length="168" mass="19015">MPPSPSQPSSPCRPETPSTNSRPQTPVSRPQTPVNRPHTPSSRTETSSSRLDTNKSPGEVYLTLPSLSRPDSPSTSSASNQTWCRQYKISKSQLSRSVLTKLEAKEELTTSERRHLLDAIYNDVTKYAGGIQVHHESQTQQQQQPENQQHHRNNYQEAIKQRLKLMEN</sequence>
<evidence type="ECO:0000313" key="3">
    <source>
        <dbReference type="Proteomes" id="UP000507470"/>
    </source>
</evidence>
<proteinExistence type="predicted"/>
<feature type="region of interest" description="Disordered" evidence="1">
    <location>
        <begin position="133"/>
        <end position="153"/>
    </location>
</feature>
<evidence type="ECO:0000313" key="2">
    <source>
        <dbReference type="EMBL" id="CAC5395732.1"/>
    </source>
</evidence>
<keyword evidence="3" id="KW-1185">Reference proteome</keyword>
<feature type="compositionally biased region" description="Polar residues" evidence="1">
    <location>
        <begin position="16"/>
        <end position="34"/>
    </location>
</feature>
<evidence type="ECO:0000256" key="1">
    <source>
        <dbReference type="SAM" id="MobiDB-lite"/>
    </source>
</evidence>
<feature type="compositionally biased region" description="Low complexity" evidence="1">
    <location>
        <begin position="138"/>
        <end position="147"/>
    </location>
</feature>
<protein>
    <submittedName>
        <fullName evidence="2">Uncharacterized protein</fullName>
    </submittedName>
</protein>
<dbReference type="Proteomes" id="UP000507470">
    <property type="component" value="Unassembled WGS sequence"/>
</dbReference>
<dbReference type="AlphaFoldDB" id="A0A6J8CKX7"/>
<reference evidence="2 3" key="1">
    <citation type="submission" date="2020-06" db="EMBL/GenBank/DDBJ databases">
        <authorList>
            <person name="Li R."/>
            <person name="Bekaert M."/>
        </authorList>
    </citation>
    <scope>NUCLEOTIDE SEQUENCE [LARGE SCALE GENOMIC DNA]</scope>
    <source>
        <strain evidence="3">wild</strain>
    </source>
</reference>